<dbReference type="RefSeq" id="WP_153096158.1">
    <property type="nucleotide sequence ID" value="NZ_VZBP01000040.1"/>
</dbReference>
<dbReference type="EMBL" id="VZBP01000040">
    <property type="protein sequence ID" value="MQO08526.1"/>
    <property type="molecule type" value="Genomic_DNA"/>
</dbReference>
<dbReference type="GO" id="GO:0004553">
    <property type="term" value="F:hydrolase activity, hydrolyzing O-glycosyl compounds"/>
    <property type="evidence" value="ECO:0007669"/>
    <property type="project" value="UniProtKB-ARBA"/>
</dbReference>
<dbReference type="InterPro" id="IPR013320">
    <property type="entry name" value="ConA-like_dom_sf"/>
</dbReference>
<evidence type="ECO:0000259" key="1">
    <source>
        <dbReference type="Pfam" id="PF17851"/>
    </source>
</evidence>
<feature type="domain" description="Beta-xylosidase C-terminal Concanavalin A-like" evidence="1">
    <location>
        <begin position="16"/>
        <end position="160"/>
    </location>
</feature>
<organism evidence="2 3">
    <name type="scientific">Segatella copri</name>
    <dbReference type="NCBI Taxonomy" id="165179"/>
    <lineage>
        <taxon>Bacteria</taxon>
        <taxon>Pseudomonadati</taxon>
        <taxon>Bacteroidota</taxon>
        <taxon>Bacteroidia</taxon>
        <taxon>Bacteroidales</taxon>
        <taxon>Prevotellaceae</taxon>
        <taxon>Segatella</taxon>
    </lineage>
</organism>
<protein>
    <recommendedName>
        <fullName evidence="1">Beta-xylosidase C-terminal Concanavalin A-like domain-containing protein</fullName>
    </recommendedName>
</protein>
<dbReference type="AlphaFoldDB" id="A0AA91A4A6"/>
<evidence type="ECO:0000313" key="2">
    <source>
        <dbReference type="EMBL" id="MQO08526.1"/>
    </source>
</evidence>
<dbReference type="InterPro" id="IPR041542">
    <property type="entry name" value="GH43_C2"/>
</dbReference>
<dbReference type="GO" id="GO:0005975">
    <property type="term" value="P:carbohydrate metabolic process"/>
    <property type="evidence" value="ECO:0007669"/>
    <property type="project" value="UniProtKB-ARBA"/>
</dbReference>
<dbReference type="SUPFAM" id="SSF49899">
    <property type="entry name" value="Concanavalin A-like lectins/glucanases"/>
    <property type="match status" value="1"/>
</dbReference>
<dbReference type="Gene3D" id="2.60.120.200">
    <property type="match status" value="1"/>
</dbReference>
<gene>
    <name evidence="2" type="ORF">F7D57_02065</name>
</gene>
<dbReference type="Pfam" id="PF17851">
    <property type="entry name" value="GH43_C2"/>
    <property type="match status" value="1"/>
</dbReference>
<dbReference type="Proteomes" id="UP000405805">
    <property type="component" value="Unassembled WGS sequence"/>
</dbReference>
<comment type="caution">
    <text evidence="2">The sequence shown here is derived from an EMBL/GenBank/DDBJ whole genome shotgun (WGS) entry which is preliminary data.</text>
</comment>
<reference evidence="3" key="1">
    <citation type="submission" date="2019-09" db="EMBL/GenBank/DDBJ databases">
        <title>Distinct polysaccharide growth profiles of human intestinal Prevotella copri isolates.</title>
        <authorList>
            <person name="Fehlner-Peach H."/>
            <person name="Magnabosco C."/>
            <person name="Raghavan V."/>
            <person name="Scher J.U."/>
            <person name="Tett A."/>
            <person name="Cox L.M."/>
            <person name="Gottsegen C."/>
            <person name="Watters A."/>
            <person name="Wiltshire- Gordon J.D."/>
            <person name="Segata N."/>
            <person name="Bonneau R."/>
            <person name="Littman D.R."/>
        </authorList>
    </citation>
    <scope>NUCLEOTIDE SEQUENCE [LARGE SCALE GENOMIC DNA]</scope>
    <source>
        <strain evidence="3">iA624</strain>
    </source>
</reference>
<accession>A0AA91A4A6</accession>
<name>A0AA91A4A6_9BACT</name>
<proteinExistence type="predicted"/>
<sequence>MFGYDKEGASTSTDTYGTICLDVSHMKEGDVAGLCVFQDPHAYVAVKMIDGKKRVVYYRAPWWEPKADWQGVVDDKEHYRKFSTSTASHNDKIYLRAVANFKTNKLKFYISWDNQKWYDLGKDIETEMRYTLKIFTGNRFAIFNYATQQNGGYVDVDWFSTEETVDENKFNDLTAIEQVESKTKRIVSRQFYNVSGVKLPRPQHGLNIVKTRYEDGTEKTYSFVKQ</sequence>
<evidence type="ECO:0000313" key="3">
    <source>
        <dbReference type="Proteomes" id="UP000405805"/>
    </source>
</evidence>